<evidence type="ECO:0000313" key="2">
    <source>
        <dbReference type="Proteomes" id="UP000694865"/>
    </source>
</evidence>
<dbReference type="InterPro" id="IPR045189">
    <property type="entry name" value="UBR4-like"/>
</dbReference>
<sequence>MNLPLQILYKYFSDVAASSFTITDPASGIAYSTTAPTDVTLDIVLISTGGGYAVTGVKGYFADDTSATMSSEFDATGTTTAAANDNTISGTVLSLTLDVANCFLYTKLCIQLQATDSDTSNNNICQPLGSATTTCPVLEVTDLETEDKTSSVVTPVKKFTDLDSTESQHFVVQLTDAFWHLHSTKPSNSFLGAVCLPGLTHVEATVAALIEIIHSFASCDLDNVNLATKLYVQFLLCENQAVSFSAKQALIRVLRPRHRRRRVVIPSPPRCSTPSGPGTGADEEEGDEKTTHHASVVENSGVLDPSQVQDSDSQFEVVEQHVPMEMESSEPGHVSGNPNPSSLEALLGSGGGFPPMLDIPPDADDETMVELAIALSLQEQPGRGGSGLGLQGLSLDGQGRSSSSLEAGTFSDTTASAAASDDEGSTAATDGSTLRTSPAEQGGSAGSESGGSVVDSGEHESVSGRSSAYGDAIPEAPVTGPGSIASSGGMPSTSMGHTEICDMSETDNDIDTSYRLHTLRLMLLEKLLQYLPELRDVGGVRAIPFMQVILMLSSDLDGDEEKDRAALDHLLQCTLSELDMSKQDFSDVANRTSRHEVQLIIMRLLSVFMSRTKSGSKTNESSSLVSNATASALLSCGAVDYCLLILKSLLDHWKETQVEEENISVGTNLLKPHPLTPPPDMSPFFLRQYVKGHAGDVFEAYPQLLTEMVLRLPYQIKKIADSNSGVATPIFDQAWFYYLCE</sequence>
<keyword evidence="2" id="KW-1185">Reference proteome</keyword>
<dbReference type="RefSeq" id="XP_006813575.1">
    <property type="nucleotide sequence ID" value="XM_006813512.1"/>
</dbReference>
<dbReference type="PANTHER" id="PTHR21725:SF1">
    <property type="entry name" value="E3 UBIQUITIN-PROTEIN LIGASE UBR4"/>
    <property type="match status" value="1"/>
</dbReference>
<reference evidence="3" key="1">
    <citation type="submission" date="2025-08" db="UniProtKB">
        <authorList>
            <consortium name="RefSeq"/>
        </authorList>
    </citation>
    <scope>IDENTIFICATION</scope>
    <source>
        <tissue evidence="3">Testes</tissue>
    </source>
</reference>
<feature type="region of interest" description="Disordered" evidence="1">
    <location>
        <begin position="380"/>
        <end position="500"/>
    </location>
</feature>
<feature type="region of interest" description="Disordered" evidence="1">
    <location>
        <begin position="326"/>
        <end position="363"/>
    </location>
</feature>
<dbReference type="Proteomes" id="UP000694865">
    <property type="component" value="Unplaced"/>
</dbReference>
<dbReference type="GeneID" id="102802293"/>
<proteinExistence type="predicted"/>
<protein>
    <submittedName>
        <fullName evidence="3">E3 ubiquitin-protein ligase UBR4-like</fullName>
    </submittedName>
</protein>
<evidence type="ECO:0000256" key="1">
    <source>
        <dbReference type="SAM" id="MobiDB-lite"/>
    </source>
</evidence>
<feature type="compositionally biased region" description="Low complexity" evidence="1">
    <location>
        <begin position="391"/>
        <end position="430"/>
    </location>
</feature>
<gene>
    <name evidence="3" type="primary">LOC102802293</name>
</gene>
<feature type="region of interest" description="Disordered" evidence="1">
    <location>
        <begin position="262"/>
        <end position="292"/>
    </location>
</feature>
<accession>A0ABM0M0N4</accession>
<feature type="compositionally biased region" description="Polar residues" evidence="1">
    <location>
        <begin position="484"/>
        <end position="496"/>
    </location>
</feature>
<name>A0ABM0M0N4_SACKO</name>
<organism evidence="2 3">
    <name type="scientific">Saccoglossus kowalevskii</name>
    <name type="common">Acorn worm</name>
    <dbReference type="NCBI Taxonomy" id="10224"/>
    <lineage>
        <taxon>Eukaryota</taxon>
        <taxon>Metazoa</taxon>
        <taxon>Hemichordata</taxon>
        <taxon>Enteropneusta</taxon>
        <taxon>Harrimaniidae</taxon>
        <taxon>Saccoglossus</taxon>
    </lineage>
</organism>
<dbReference type="PANTHER" id="PTHR21725">
    <property type="entry name" value="E3 UBIQUITIN-PROTEIN LIGASE UBR4"/>
    <property type="match status" value="1"/>
</dbReference>
<evidence type="ECO:0000313" key="3">
    <source>
        <dbReference type="RefSeq" id="XP_006813575.1"/>
    </source>
</evidence>
<feature type="non-terminal residue" evidence="3">
    <location>
        <position position="741"/>
    </location>
</feature>